<dbReference type="InterPro" id="IPR048563">
    <property type="entry name" value="CYP38_PsbQ-like"/>
</dbReference>
<dbReference type="STRING" id="1169540.A0A0G4EJ74"/>
<feature type="region of interest" description="Disordered" evidence="5">
    <location>
        <begin position="38"/>
        <end position="66"/>
    </location>
</feature>
<evidence type="ECO:0000256" key="1">
    <source>
        <dbReference type="ARBA" id="ARBA00013194"/>
    </source>
</evidence>
<name>A0A0G4EJ74_VITBC</name>
<dbReference type="SUPFAM" id="SSF50891">
    <property type="entry name" value="Cyclophilin-like"/>
    <property type="match status" value="1"/>
</dbReference>
<reference evidence="7 8" key="1">
    <citation type="submission" date="2014-11" db="EMBL/GenBank/DDBJ databases">
        <authorList>
            <person name="Zhu J."/>
            <person name="Qi W."/>
            <person name="Song R."/>
        </authorList>
    </citation>
    <scope>NUCLEOTIDE SEQUENCE [LARGE SCALE GENOMIC DNA]</scope>
</reference>
<dbReference type="OMA" id="QFFFFLY"/>
<dbReference type="Gene3D" id="2.40.100.10">
    <property type="entry name" value="Cyclophilin-like"/>
    <property type="match status" value="1"/>
</dbReference>
<dbReference type="InterPro" id="IPR029000">
    <property type="entry name" value="Cyclophilin-like_dom_sf"/>
</dbReference>
<feature type="compositionally biased region" description="Low complexity" evidence="5">
    <location>
        <begin position="38"/>
        <end position="49"/>
    </location>
</feature>
<dbReference type="CDD" id="cd01924">
    <property type="entry name" value="cyclophilin_TLP40_like"/>
    <property type="match status" value="1"/>
</dbReference>
<dbReference type="EMBL" id="CDMY01000252">
    <property type="protein sequence ID" value="CEL97061.1"/>
    <property type="molecule type" value="Genomic_DNA"/>
</dbReference>
<gene>
    <name evidence="7" type="ORF">Vbra_20474</name>
</gene>
<evidence type="ECO:0000313" key="8">
    <source>
        <dbReference type="Proteomes" id="UP000041254"/>
    </source>
</evidence>
<evidence type="ECO:0000256" key="4">
    <source>
        <dbReference type="ARBA" id="ARBA00023235"/>
    </source>
</evidence>
<dbReference type="InterPro" id="IPR002130">
    <property type="entry name" value="Cyclophilin-type_PPIase_dom"/>
</dbReference>
<protein>
    <recommendedName>
        <fullName evidence="1">peptidylprolyl isomerase</fullName>
        <ecNumber evidence="1">5.2.1.8</ecNumber>
    </recommendedName>
</protein>
<keyword evidence="2" id="KW-0793">Thylakoid</keyword>
<evidence type="ECO:0000256" key="3">
    <source>
        <dbReference type="ARBA" id="ARBA00023110"/>
    </source>
</evidence>
<dbReference type="Proteomes" id="UP000041254">
    <property type="component" value="Unassembled WGS sequence"/>
</dbReference>
<evidence type="ECO:0000313" key="7">
    <source>
        <dbReference type="EMBL" id="CEL97061.1"/>
    </source>
</evidence>
<dbReference type="OrthoDB" id="1735926at2759"/>
<dbReference type="AlphaFoldDB" id="A0A0G4EJ74"/>
<dbReference type="InterPro" id="IPR044665">
    <property type="entry name" value="E_coli_cyclophilin_A-like"/>
</dbReference>
<dbReference type="EC" id="5.2.1.8" evidence="1"/>
<proteinExistence type="predicted"/>
<sequence length="470" mass="50523">MGVRRSSVAICAAALLGLSEVAWTFRVQHSFSDATRLTRTPSLRRPSLPEQQSTGPAASENAECTSRRGYAEEAARAAVGIAALSPLLPSFPSNAAKSWQGGLNAPSAAGSRVNKDADSLLRYGLPIQDKDVTALQVELEAVKGDIPVKRFDSAVNHLNKARVLIRDKEASLLKAIRPKSEDKAKELLASIGASVDPLIEAIREPASRGSPQEAAKLDKCLELQGGIADKMTALMALMVPENYKVPVPQEFASLPQLQGRAKVEMVVKKADGSKFDLEGRLYDEAKLVMVVDGWNAPVTAGNFVDLVSKGFYDSMKISRSDGFVVQTGKPDSGPEGYVPTGAKEPRRVPLEIFVKGDNAPMYGETTEEDGRGFAATTLPFQAYGALGMARSEFDNNSGSSQFFWLLFDSDLTPAGKNFMDGRYACFGYTVSGADFLRDIRVGDTIVSARVVEGIDKLQKTGKSESPSYAV</sequence>
<dbReference type="Gene3D" id="1.20.120.290">
    <property type="entry name" value="Oxygen-evolving enhancer protein 3 (PsbQ), four-helix up-down bundle"/>
    <property type="match status" value="1"/>
</dbReference>
<dbReference type="Pfam" id="PF21329">
    <property type="entry name" value="CYP38_PsbQ-like"/>
    <property type="match status" value="1"/>
</dbReference>
<feature type="domain" description="PPIase cyclophilin-type" evidence="6">
    <location>
        <begin position="274"/>
        <end position="470"/>
    </location>
</feature>
<organism evidence="7 8">
    <name type="scientific">Vitrella brassicaformis (strain CCMP3155)</name>
    <dbReference type="NCBI Taxonomy" id="1169540"/>
    <lineage>
        <taxon>Eukaryota</taxon>
        <taxon>Sar</taxon>
        <taxon>Alveolata</taxon>
        <taxon>Colpodellida</taxon>
        <taxon>Vitrellaceae</taxon>
        <taxon>Vitrella</taxon>
    </lineage>
</organism>
<keyword evidence="4" id="KW-0413">Isomerase</keyword>
<evidence type="ECO:0000256" key="2">
    <source>
        <dbReference type="ARBA" id="ARBA00023078"/>
    </source>
</evidence>
<evidence type="ECO:0000259" key="6">
    <source>
        <dbReference type="PROSITE" id="PS50072"/>
    </source>
</evidence>
<dbReference type="GO" id="GO:0003755">
    <property type="term" value="F:peptidyl-prolyl cis-trans isomerase activity"/>
    <property type="evidence" value="ECO:0007669"/>
    <property type="project" value="UniProtKB-KW"/>
</dbReference>
<keyword evidence="8" id="KW-1185">Reference proteome</keyword>
<dbReference type="InterPro" id="IPR023222">
    <property type="entry name" value="PsbQ-like_dom_sf"/>
</dbReference>
<accession>A0A0G4EJ74</accession>
<evidence type="ECO:0000256" key="5">
    <source>
        <dbReference type="SAM" id="MobiDB-lite"/>
    </source>
</evidence>
<dbReference type="Pfam" id="PF00160">
    <property type="entry name" value="Pro_isomerase"/>
    <property type="match status" value="1"/>
</dbReference>
<dbReference type="InParanoid" id="A0A0G4EJ74"/>
<dbReference type="PANTHER" id="PTHR43246">
    <property type="entry name" value="PEPTIDYL-PROLYL CIS-TRANS ISOMERASE CYP38, CHLOROPLASTIC"/>
    <property type="match status" value="1"/>
</dbReference>
<keyword evidence="3" id="KW-0697">Rotamase</keyword>
<dbReference type="VEuPathDB" id="CryptoDB:Vbra_20474"/>
<dbReference type="PROSITE" id="PS50072">
    <property type="entry name" value="CSA_PPIASE_2"/>
    <property type="match status" value="1"/>
</dbReference>
<dbReference type="SUPFAM" id="SSF101112">
    <property type="entry name" value="Oxygen-evolving enhancer protein 3"/>
    <property type="match status" value="1"/>
</dbReference>